<evidence type="ECO:0000313" key="2">
    <source>
        <dbReference type="Proteomes" id="UP000006073"/>
    </source>
</evidence>
<proteinExistence type="predicted"/>
<name>S2E1G2_INDAL</name>
<keyword evidence="2" id="KW-1185">Reference proteome</keyword>
<sequence>MNFHSMAKWILFIMPLFFYMGSLQFSQQEKEAILVVYVKPSLNFSSFRLLLDGKEVLPEIRRNTYYVIKTKPGKVKLETKGATLRNLTENKSYSLTLEAGKTYYLEAIREYQVLMSTLHLVRRPQQTGELAIEKMNPQYIDLTKSSL</sequence>
<dbReference type="Proteomes" id="UP000006073">
    <property type="component" value="Unassembled WGS sequence"/>
</dbReference>
<dbReference type="STRING" id="1189612.A33Q_2516"/>
<dbReference type="AlphaFoldDB" id="S2E1G2"/>
<protein>
    <recommendedName>
        <fullName evidence="3">DUF2846 domain-containing protein</fullName>
    </recommendedName>
</protein>
<gene>
    <name evidence="1" type="ORF">A33Q_2516</name>
</gene>
<reference evidence="1 2" key="1">
    <citation type="journal article" date="2013" name="Genome Announc.">
        <title>Draft Genome Sequence of Indibacter alkaliphilus Strain LW1T, Isolated from Lonar Lake, a Haloalkaline Lake in the Buldana District of Maharashtra, India.</title>
        <authorList>
            <person name="Singh A."/>
            <person name="Kumar Jangir P."/>
            <person name="Sharma R."/>
            <person name="Singh A."/>
            <person name="Kumar Pinnaka A."/>
            <person name="Shivaji S."/>
        </authorList>
    </citation>
    <scope>NUCLEOTIDE SEQUENCE [LARGE SCALE GENOMIC DNA]</scope>
    <source>
        <strain evidence="2">CCUG 57479 / KCTC 22604 / LW1</strain>
    </source>
</reference>
<evidence type="ECO:0008006" key="3">
    <source>
        <dbReference type="Google" id="ProtNLM"/>
    </source>
</evidence>
<dbReference type="EMBL" id="ALWO02000036">
    <property type="protein sequence ID" value="EOZ95923.1"/>
    <property type="molecule type" value="Genomic_DNA"/>
</dbReference>
<accession>S2E1G2</accession>
<comment type="caution">
    <text evidence="1">The sequence shown here is derived from an EMBL/GenBank/DDBJ whole genome shotgun (WGS) entry which is preliminary data.</text>
</comment>
<evidence type="ECO:0000313" key="1">
    <source>
        <dbReference type="EMBL" id="EOZ95923.1"/>
    </source>
</evidence>
<organism evidence="1 2">
    <name type="scientific">Indibacter alkaliphilus (strain CCUG 57479 / KCTC 22604 / LW1)</name>
    <dbReference type="NCBI Taxonomy" id="1189612"/>
    <lineage>
        <taxon>Bacteria</taxon>
        <taxon>Pseudomonadati</taxon>
        <taxon>Bacteroidota</taxon>
        <taxon>Cytophagia</taxon>
        <taxon>Cytophagales</taxon>
        <taxon>Cyclobacteriaceae</taxon>
    </lineage>
</organism>